<dbReference type="GO" id="GO:0006261">
    <property type="term" value="P:DNA-templated DNA replication"/>
    <property type="evidence" value="ECO:0007669"/>
    <property type="project" value="InterPro"/>
</dbReference>
<keyword evidence="7" id="KW-1185">Reference proteome</keyword>
<keyword evidence="4" id="KW-0175">Coiled coil</keyword>
<dbReference type="Gene3D" id="1.20.1060.10">
    <property type="entry name" value="Taq DNA Polymerase, Chain T, domain 4"/>
    <property type="match status" value="1"/>
</dbReference>
<dbReference type="Pfam" id="PF01612">
    <property type="entry name" value="DNA_pol_A_exo1"/>
    <property type="match status" value="1"/>
</dbReference>
<comment type="similarity">
    <text evidence="1">Belongs to the DNA polymerase type-A family.</text>
</comment>
<sequence>MRIRRARQVIETKPKNFYILTDDSQLLKFLKRLRTECTLQRKKWAGKWDDLGVKSLIAWDYESTGVDSFIDLTIGVSCWLPLLDEGYYLPYGHIDGVNEVNGMKIPAELQHRKDAKQLTRSKVIEALKPYMEAETEGKSFHMGSARFDLNITKNDGYTIRGAVFDTHDAMYILNEHESSYGLKPLVQKYGKFFGIEGDVFTFEDLFSNSSPAPFNIELVGIYAIKDVLYGWKLTEWQIEMMQKTDNLWKCYSTVDSKLPETDAFLFQTGFEIDLNKMKQLEEKFEAELEQAKKDLIDSFNIDDSWLYKMNMSIQGDKIQDWMKKQKAKVKKLKERIEKQKQIIKECEEQGKTNLKKYKTAQQALQKAKQELSQVEEIKPQNCPFYFHEFVLTNNRHIQYLIYEHLNIVDITPKYKPGKEKAVSKDVLEAYFEDYPELEPLRKVSELEKLLGTYVKKIPKALDPDGKLRARFDSCGTATGRYSSYAYRARDVAVLDDIKKL</sequence>
<dbReference type="InterPro" id="IPR012337">
    <property type="entry name" value="RNaseH-like_sf"/>
</dbReference>
<dbReference type="Gene3D" id="3.30.420.10">
    <property type="entry name" value="Ribonuclease H-like superfamily/Ribonuclease H"/>
    <property type="match status" value="1"/>
</dbReference>
<dbReference type="EC" id="2.7.7.7" evidence="2"/>
<gene>
    <name evidence="6" type="ORF">I8U20_01725</name>
</gene>
<accession>A0A8I1DDT6</accession>
<evidence type="ECO:0000256" key="1">
    <source>
        <dbReference type="ARBA" id="ARBA00007705"/>
    </source>
</evidence>
<dbReference type="InterPro" id="IPR002562">
    <property type="entry name" value="3'-5'_exonuclease_dom"/>
</dbReference>
<evidence type="ECO:0000256" key="4">
    <source>
        <dbReference type="SAM" id="Coils"/>
    </source>
</evidence>
<comment type="caution">
    <text evidence="6">The sequence shown here is derived from an EMBL/GenBank/DDBJ whole genome shotgun (WGS) entry which is preliminary data.</text>
</comment>
<evidence type="ECO:0000313" key="7">
    <source>
        <dbReference type="Proteomes" id="UP000633619"/>
    </source>
</evidence>
<evidence type="ECO:0000259" key="5">
    <source>
        <dbReference type="Pfam" id="PF01612"/>
    </source>
</evidence>
<comment type="catalytic activity">
    <reaction evidence="3">
        <text>DNA(n) + a 2'-deoxyribonucleoside 5'-triphosphate = DNA(n+1) + diphosphate</text>
        <dbReference type="Rhea" id="RHEA:22508"/>
        <dbReference type="Rhea" id="RHEA-COMP:17339"/>
        <dbReference type="Rhea" id="RHEA-COMP:17340"/>
        <dbReference type="ChEBI" id="CHEBI:33019"/>
        <dbReference type="ChEBI" id="CHEBI:61560"/>
        <dbReference type="ChEBI" id="CHEBI:173112"/>
        <dbReference type="EC" id="2.7.7.7"/>
    </reaction>
</comment>
<dbReference type="PANTHER" id="PTHR10133">
    <property type="entry name" value="DNA POLYMERASE I"/>
    <property type="match status" value="1"/>
</dbReference>
<dbReference type="GO" id="GO:0006302">
    <property type="term" value="P:double-strand break repair"/>
    <property type="evidence" value="ECO:0007669"/>
    <property type="project" value="TreeGrafter"/>
</dbReference>
<dbReference type="AlphaFoldDB" id="A0A8I1DDT6"/>
<reference evidence="6 7" key="1">
    <citation type="submission" date="2020-12" db="EMBL/GenBank/DDBJ databases">
        <title>WGS of Thermoactinomyces spp.</title>
        <authorList>
            <person name="Cheng K."/>
        </authorList>
    </citation>
    <scope>NUCLEOTIDE SEQUENCE [LARGE SCALE GENOMIC DNA]</scope>
    <source>
        <strain evidence="7">CICC 10671\DSM 43846</strain>
    </source>
</reference>
<dbReference type="SUPFAM" id="SSF56672">
    <property type="entry name" value="DNA/RNA polymerases"/>
    <property type="match status" value="1"/>
</dbReference>
<dbReference type="EMBL" id="JAECVW010000001">
    <property type="protein sequence ID" value="MBH8594045.1"/>
    <property type="molecule type" value="Genomic_DNA"/>
</dbReference>
<feature type="coiled-coil region" evidence="4">
    <location>
        <begin position="322"/>
        <end position="377"/>
    </location>
</feature>
<dbReference type="PANTHER" id="PTHR10133:SF27">
    <property type="entry name" value="DNA POLYMERASE NU"/>
    <property type="match status" value="1"/>
</dbReference>
<name>A0A8I1DDT6_THEIN</name>
<dbReference type="GO" id="GO:0003676">
    <property type="term" value="F:nucleic acid binding"/>
    <property type="evidence" value="ECO:0007669"/>
    <property type="project" value="InterPro"/>
</dbReference>
<evidence type="ECO:0000313" key="6">
    <source>
        <dbReference type="EMBL" id="MBH8594045.1"/>
    </source>
</evidence>
<dbReference type="InterPro" id="IPR002298">
    <property type="entry name" value="DNA_polymerase_A"/>
</dbReference>
<dbReference type="GO" id="GO:0008408">
    <property type="term" value="F:3'-5' exonuclease activity"/>
    <property type="evidence" value="ECO:0007669"/>
    <property type="project" value="InterPro"/>
</dbReference>
<dbReference type="GO" id="GO:0003887">
    <property type="term" value="F:DNA-directed DNA polymerase activity"/>
    <property type="evidence" value="ECO:0007669"/>
    <property type="project" value="UniProtKB-EC"/>
</dbReference>
<feature type="domain" description="3'-5' exonuclease" evidence="5">
    <location>
        <begin position="109"/>
        <end position="234"/>
    </location>
</feature>
<organism evidence="6 7">
    <name type="scientific">Thermoactinomyces intermedius</name>
    <dbReference type="NCBI Taxonomy" id="2024"/>
    <lineage>
        <taxon>Bacteria</taxon>
        <taxon>Bacillati</taxon>
        <taxon>Bacillota</taxon>
        <taxon>Bacilli</taxon>
        <taxon>Bacillales</taxon>
        <taxon>Thermoactinomycetaceae</taxon>
        <taxon>Thermoactinomyces</taxon>
    </lineage>
</organism>
<dbReference type="InterPro" id="IPR043502">
    <property type="entry name" value="DNA/RNA_pol_sf"/>
</dbReference>
<dbReference type="SUPFAM" id="SSF53098">
    <property type="entry name" value="Ribonuclease H-like"/>
    <property type="match status" value="1"/>
</dbReference>
<proteinExistence type="inferred from homology"/>
<protein>
    <recommendedName>
        <fullName evidence="2">DNA-directed DNA polymerase</fullName>
        <ecNumber evidence="2">2.7.7.7</ecNumber>
    </recommendedName>
</protein>
<dbReference type="InterPro" id="IPR036397">
    <property type="entry name" value="RNaseH_sf"/>
</dbReference>
<dbReference type="Proteomes" id="UP000633619">
    <property type="component" value="Unassembled WGS sequence"/>
</dbReference>
<evidence type="ECO:0000256" key="3">
    <source>
        <dbReference type="ARBA" id="ARBA00049244"/>
    </source>
</evidence>
<evidence type="ECO:0000256" key="2">
    <source>
        <dbReference type="ARBA" id="ARBA00012417"/>
    </source>
</evidence>